<reference evidence="2 3" key="1">
    <citation type="submission" date="2016-05" db="EMBL/GenBank/DDBJ databases">
        <title>Complete genome sequence of a phthalic acid esters degrading Mycobacterium sp. YC-RL4.</title>
        <authorList>
            <person name="Ren L."/>
            <person name="Fan S."/>
            <person name="Ruth N."/>
            <person name="Jia Y."/>
            <person name="Wang J."/>
            <person name="Qiao C."/>
        </authorList>
    </citation>
    <scope>NUCLEOTIDE SEQUENCE [LARGE SCALE GENOMIC DNA]</scope>
    <source>
        <strain evidence="2 3">YC-RL4</strain>
    </source>
</reference>
<dbReference type="OrthoDB" id="4774615at2"/>
<name>A0A172UKN1_9MYCO</name>
<keyword evidence="1" id="KW-0812">Transmembrane</keyword>
<evidence type="ECO:0000313" key="3">
    <source>
        <dbReference type="Proteomes" id="UP000077143"/>
    </source>
</evidence>
<dbReference type="Proteomes" id="UP000077143">
    <property type="component" value="Chromosome"/>
</dbReference>
<evidence type="ECO:0000256" key="1">
    <source>
        <dbReference type="SAM" id="Phobius"/>
    </source>
</evidence>
<keyword evidence="1" id="KW-0472">Membrane</keyword>
<proteinExistence type="predicted"/>
<sequence>MTPNPAPDPPALPARLLEPVPVIVVVALGWLIAAVLAFTVPGLHEWRPIAVAGLGVGMLGTAIFLLQRRSARRGDRGAQRGLI</sequence>
<keyword evidence="3" id="KW-1185">Reference proteome</keyword>
<accession>A0A172UKN1</accession>
<dbReference type="InterPro" id="IPR019681">
    <property type="entry name" value="DUF2530"/>
</dbReference>
<keyword evidence="1" id="KW-1133">Transmembrane helix</keyword>
<evidence type="ECO:0000313" key="2">
    <source>
        <dbReference type="EMBL" id="ANE79304.1"/>
    </source>
</evidence>
<dbReference type="EMBL" id="CP015596">
    <property type="protein sequence ID" value="ANE79304.1"/>
    <property type="molecule type" value="Genomic_DNA"/>
</dbReference>
<dbReference type="Pfam" id="PF10745">
    <property type="entry name" value="DUF2530"/>
    <property type="match status" value="1"/>
</dbReference>
<dbReference type="RefSeq" id="WP_067993329.1">
    <property type="nucleotide sequence ID" value="NZ_CP015596.1"/>
</dbReference>
<dbReference type="KEGG" id="madi:A7U43_08160"/>
<feature type="transmembrane region" description="Helical" evidence="1">
    <location>
        <begin position="20"/>
        <end position="40"/>
    </location>
</feature>
<evidence type="ECO:0008006" key="4">
    <source>
        <dbReference type="Google" id="ProtNLM"/>
    </source>
</evidence>
<organism evidence="2 3">
    <name type="scientific">Mycobacterium adipatum</name>
    <dbReference type="NCBI Taxonomy" id="1682113"/>
    <lineage>
        <taxon>Bacteria</taxon>
        <taxon>Bacillati</taxon>
        <taxon>Actinomycetota</taxon>
        <taxon>Actinomycetes</taxon>
        <taxon>Mycobacteriales</taxon>
        <taxon>Mycobacteriaceae</taxon>
        <taxon>Mycobacterium</taxon>
    </lineage>
</organism>
<dbReference type="AlphaFoldDB" id="A0A172UKN1"/>
<feature type="transmembrane region" description="Helical" evidence="1">
    <location>
        <begin position="46"/>
        <end position="66"/>
    </location>
</feature>
<gene>
    <name evidence="2" type="ORF">A7U43_08160</name>
</gene>
<protein>
    <recommendedName>
        <fullName evidence="4">DUF2530 domain-containing protein</fullName>
    </recommendedName>
</protein>
<dbReference type="STRING" id="1682113.A7U43_08160"/>